<protein>
    <submittedName>
        <fullName evidence="2">Uncharacterized protein</fullName>
    </submittedName>
</protein>
<organism evidence="2 3">
    <name type="scientific">Melipona quadrifasciata</name>
    <dbReference type="NCBI Taxonomy" id="166423"/>
    <lineage>
        <taxon>Eukaryota</taxon>
        <taxon>Metazoa</taxon>
        <taxon>Ecdysozoa</taxon>
        <taxon>Arthropoda</taxon>
        <taxon>Hexapoda</taxon>
        <taxon>Insecta</taxon>
        <taxon>Pterygota</taxon>
        <taxon>Neoptera</taxon>
        <taxon>Endopterygota</taxon>
        <taxon>Hymenoptera</taxon>
        <taxon>Apocrita</taxon>
        <taxon>Aculeata</taxon>
        <taxon>Apoidea</taxon>
        <taxon>Anthophila</taxon>
        <taxon>Apidae</taxon>
        <taxon>Melipona</taxon>
    </lineage>
</organism>
<proteinExistence type="predicted"/>
<name>A0A0M9A9D1_9HYME</name>
<accession>A0A0M9A9D1</accession>
<feature type="compositionally biased region" description="Low complexity" evidence="1">
    <location>
        <begin position="86"/>
        <end position="97"/>
    </location>
</feature>
<evidence type="ECO:0000313" key="2">
    <source>
        <dbReference type="EMBL" id="KOX78613.1"/>
    </source>
</evidence>
<dbReference type="Proteomes" id="UP000053105">
    <property type="component" value="Unassembled WGS sequence"/>
</dbReference>
<gene>
    <name evidence="2" type="ORF">WN51_07474</name>
</gene>
<sequence>MVELGQDNRAAKVARKPAASRGWGVWVGEQKHSTNTIIPNVVRDGTRGLKRIEEIAAASLTSSKRRHPRNIEKHENHDGATLHASQLPRQQQQQPLERPARRGKPAGNGEKGFLRLEGSSTDMADHKQGDGKGETLAVANSNKNNQYVDCCLGYARPSSIRLPVSRLRFNDSQSIQSLQRTTDYRLPITPKNDLLRWPSGEVQQGNRASLFSPTVGPLNTFRLTGIIAGIATLSSKQTRLLLKLFNKYNTDFNDIKNTTIPKSRTMPYLKKLKERNRPRSRFFHQNLAELERRKRLATERHGNAYKYANVSRMIILRPLTWRKVALGCLESKGAATTEAFKPRHGKFPH</sequence>
<feature type="region of interest" description="Disordered" evidence="1">
    <location>
        <begin position="1"/>
        <end position="21"/>
    </location>
</feature>
<dbReference type="EMBL" id="KQ435720">
    <property type="protein sequence ID" value="KOX78613.1"/>
    <property type="molecule type" value="Genomic_DNA"/>
</dbReference>
<reference evidence="2 3" key="1">
    <citation type="submission" date="2015-07" db="EMBL/GenBank/DDBJ databases">
        <title>The genome of Melipona quadrifasciata.</title>
        <authorList>
            <person name="Pan H."/>
            <person name="Kapheim K."/>
        </authorList>
    </citation>
    <scope>NUCLEOTIDE SEQUENCE [LARGE SCALE GENOMIC DNA]</scope>
    <source>
        <strain evidence="2">0111107301</strain>
        <tissue evidence="2">Whole body</tissue>
    </source>
</reference>
<evidence type="ECO:0000313" key="3">
    <source>
        <dbReference type="Proteomes" id="UP000053105"/>
    </source>
</evidence>
<feature type="compositionally biased region" description="Basic and acidic residues" evidence="1">
    <location>
        <begin position="123"/>
        <end position="132"/>
    </location>
</feature>
<keyword evidence="3" id="KW-1185">Reference proteome</keyword>
<evidence type="ECO:0000256" key="1">
    <source>
        <dbReference type="SAM" id="MobiDB-lite"/>
    </source>
</evidence>
<feature type="region of interest" description="Disordered" evidence="1">
    <location>
        <begin position="76"/>
        <end position="132"/>
    </location>
</feature>
<dbReference type="AlphaFoldDB" id="A0A0M9A9D1"/>